<organism evidence="6 7">
    <name type="scientific">Pseudomonas protegens (strain DSM 19095 / LMG 27888 / CFBP 6595 / CHA0)</name>
    <dbReference type="NCBI Taxonomy" id="1124983"/>
    <lineage>
        <taxon>Bacteria</taxon>
        <taxon>Pseudomonadati</taxon>
        <taxon>Pseudomonadota</taxon>
        <taxon>Gammaproteobacteria</taxon>
        <taxon>Pseudomonadales</taxon>
        <taxon>Pseudomonadaceae</taxon>
        <taxon>Pseudomonas</taxon>
    </lineage>
</organism>
<dbReference type="InterPro" id="IPR009057">
    <property type="entry name" value="Homeodomain-like_sf"/>
</dbReference>
<name>A0A2C9ERR6_PSEPH</name>
<protein>
    <submittedName>
        <fullName evidence="6">Transcriptional regulator, AraC family</fullName>
    </submittedName>
</protein>
<dbReference type="Gene3D" id="1.10.10.60">
    <property type="entry name" value="Homeodomain-like"/>
    <property type="match status" value="1"/>
</dbReference>
<evidence type="ECO:0000256" key="1">
    <source>
        <dbReference type="ARBA" id="ARBA00023015"/>
    </source>
</evidence>
<dbReference type="eggNOG" id="COG2207">
    <property type="taxonomic scope" value="Bacteria"/>
</dbReference>
<dbReference type="AlphaFoldDB" id="A0A2C9ERR6"/>
<keyword evidence="2" id="KW-0238">DNA-binding</keyword>
<dbReference type="SMART" id="SM00342">
    <property type="entry name" value="HTH_ARAC"/>
    <property type="match status" value="1"/>
</dbReference>
<dbReference type="SUPFAM" id="SSF46689">
    <property type="entry name" value="Homeodomain-like"/>
    <property type="match status" value="1"/>
</dbReference>
<evidence type="ECO:0000313" key="6">
    <source>
        <dbReference type="EMBL" id="AGL86363.1"/>
    </source>
</evidence>
<accession>A0A2C9ERR6</accession>
<keyword evidence="3" id="KW-0804">Transcription</keyword>
<dbReference type="GO" id="GO:0043565">
    <property type="term" value="F:sequence-specific DNA binding"/>
    <property type="evidence" value="ECO:0007669"/>
    <property type="project" value="InterPro"/>
</dbReference>
<dbReference type="PANTHER" id="PTHR46796">
    <property type="entry name" value="HTH-TYPE TRANSCRIPTIONAL ACTIVATOR RHAS-RELATED"/>
    <property type="match status" value="1"/>
</dbReference>
<gene>
    <name evidence="6" type="ORF">PFLCHA0_c46120</name>
</gene>
<evidence type="ECO:0000256" key="4">
    <source>
        <dbReference type="ARBA" id="ARBA00037345"/>
    </source>
</evidence>
<evidence type="ECO:0000259" key="5">
    <source>
        <dbReference type="PROSITE" id="PS01124"/>
    </source>
</evidence>
<sequence>MTVSHWHGELWLGRDFGLIHGAMGPTEPHAHYAHQLIIAPGQPVTVALAGGLQSAHYLLIPALQRHAIVQAPEQAFTVYAEPLLIAVEDLQACVSGAAPSLPGLEAALRRCPRQPVADPRVARALHAVDAALEGKVAAAQLAARAHVSLSQLERLFARDVGLPVRRLVLWRRLRLAMALVLEGQTHTGAAHGAGFADSAHFSRTLKSLFGVTASQALKHLKPRLLV</sequence>
<dbReference type="PROSITE" id="PS01124">
    <property type="entry name" value="HTH_ARAC_FAMILY_2"/>
    <property type="match status" value="1"/>
</dbReference>
<feature type="domain" description="HTH araC/xylS-type" evidence="5">
    <location>
        <begin position="122"/>
        <end position="219"/>
    </location>
</feature>
<dbReference type="GeneID" id="57477617"/>
<evidence type="ECO:0000256" key="3">
    <source>
        <dbReference type="ARBA" id="ARBA00023163"/>
    </source>
</evidence>
<keyword evidence="1" id="KW-0805">Transcription regulation</keyword>
<dbReference type="Proteomes" id="UP000013940">
    <property type="component" value="Chromosome"/>
</dbReference>
<evidence type="ECO:0000313" key="7">
    <source>
        <dbReference type="Proteomes" id="UP000013940"/>
    </source>
</evidence>
<dbReference type="InterPro" id="IPR018060">
    <property type="entry name" value="HTH_AraC"/>
</dbReference>
<dbReference type="InterPro" id="IPR050204">
    <property type="entry name" value="AraC_XylS_family_regulators"/>
</dbReference>
<evidence type="ECO:0000256" key="2">
    <source>
        <dbReference type="ARBA" id="ARBA00023125"/>
    </source>
</evidence>
<dbReference type="Pfam" id="PF12833">
    <property type="entry name" value="HTH_18"/>
    <property type="match status" value="1"/>
</dbReference>
<proteinExistence type="predicted"/>
<reference evidence="7" key="1">
    <citation type="journal article" date="2014" name="Genome Announc.">
        <title>Full-genome sequence of the plant growth-promoting bacterium Pseudomonas protegens CHA0.</title>
        <authorList>
            <person name="Jousset A."/>
            <person name="Schuldes J."/>
            <person name="Keel C."/>
            <person name="Maurhofer M."/>
            <person name="Daniel R."/>
            <person name="Scheu S."/>
            <person name="Thuermer A."/>
        </authorList>
    </citation>
    <scope>NUCLEOTIDE SEQUENCE [LARGE SCALE GENOMIC DNA]</scope>
    <source>
        <strain evidence="7">DSM 19095 / LMG 27888 / CFBP 6595 / CHA0</strain>
    </source>
</reference>
<dbReference type="RefSeq" id="WP_015636695.1">
    <property type="nucleotide sequence ID" value="NC_021237.1"/>
</dbReference>
<dbReference type="EMBL" id="CP003190">
    <property type="protein sequence ID" value="AGL86363.1"/>
    <property type="molecule type" value="Genomic_DNA"/>
</dbReference>
<dbReference type="GO" id="GO:0003700">
    <property type="term" value="F:DNA-binding transcription factor activity"/>
    <property type="evidence" value="ECO:0007669"/>
    <property type="project" value="InterPro"/>
</dbReference>
<comment type="function">
    <text evidence="4">Regulatory protein of the TOL plasmid xyl operons. XylS activates the xylXYZLTEGFJQKIH operon required for the degradation of toluene, m-xylene and p-xylene.</text>
</comment>
<dbReference type="KEGG" id="pprc:PFLCHA0_c46120"/>
<dbReference type="HOGENOM" id="CLU_073078_1_1_6"/>